<dbReference type="Pfam" id="PF12040">
    <property type="entry name" value="DUF3526"/>
    <property type="match status" value="1"/>
</dbReference>
<keyword evidence="3" id="KW-1185">Reference proteome</keyword>
<keyword evidence="1" id="KW-0812">Transmembrane</keyword>
<dbReference type="EMBL" id="CP027850">
    <property type="protein sequence ID" value="AVQ03180.1"/>
    <property type="molecule type" value="Genomic_DNA"/>
</dbReference>
<accession>A0ABM6TJ01</accession>
<name>A0ABM6TJ01_9CAUL</name>
<gene>
    <name evidence="2" type="ORF">B7G68_15780</name>
</gene>
<reference evidence="2 3" key="1">
    <citation type="journal article" date="2015" name="Biotechnol. Bioeng.">
        <title>Genome sequence and phenotypic characterization of Caulobacter segnis.</title>
        <authorList>
            <person name="Patel S."/>
            <person name="Fletcher B."/>
            <person name="Scott D.C."/>
            <person name="Ely B."/>
        </authorList>
    </citation>
    <scope>NUCLEOTIDE SEQUENCE [LARGE SCALE GENOMIC DNA]</scope>
    <source>
        <strain evidence="2 3">TK0059</strain>
    </source>
</reference>
<proteinExistence type="predicted"/>
<sequence length="451" mass="48937">MNGVLREARFLLTLRSAVLAIACLFLLTAVAVGAGLVEVARQEATIARIGPQQKADVAAIAAWASKGRDPGDAAYYTFHATWDPPSDLAFAAIGTRDVSPYVLRVRALGLEAQLYEGEIGNPEAALPGRFDFAFVLVYLAPLFVILLFHDLRSGEREAGRLRALEASVGSTFGFWGARVAVRAAALFLALSVPFLIGAAIAGTAAWKVAAVLVVVAAYLAFWIVLCLVVARAVRGSLANAMSLAAAWMTLTLIVPAIGHVAINSAIPLRQGMELGVTQRTAVHRAWDIPKSETMDAFFRGHPEWKDTAPLTEAFHWKWYFAFHQVGDEAAGDLSHRYHDGVLERAAWSERLGMMAPGVGAQLALHRLAATDPAAQIAYQDRIRSFHGQLRGFYYPFLFRDKPFERADFDRAPAFQPASGEGRWPGMLLAGMIVMTGLVGGFGLLRSRRVHA</sequence>
<feature type="transmembrane region" description="Helical" evidence="1">
    <location>
        <begin position="423"/>
        <end position="444"/>
    </location>
</feature>
<dbReference type="PANTHER" id="PTHR43471">
    <property type="entry name" value="ABC TRANSPORTER PERMEASE"/>
    <property type="match status" value="1"/>
</dbReference>
<evidence type="ECO:0000256" key="1">
    <source>
        <dbReference type="SAM" id="Phobius"/>
    </source>
</evidence>
<evidence type="ECO:0000313" key="2">
    <source>
        <dbReference type="EMBL" id="AVQ03180.1"/>
    </source>
</evidence>
<feature type="transmembrane region" description="Helical" evidence="1">
    <location>
        <begin position="208"/>
        <end position="230"/>
    </location>
</feature>
<keyword evidence="1" id="KW-0472">Membrane</keyword>
<organism evidence="2 3">
    <name type="scientific">Caulobacter segnis</name>
    <dbReference type="NCBI Taxonomy" id="88688"/>
    <lineage>
        <taxon>Bacteria</taxon>
        <taxon>Pseudomonadati</taxon>
        <taxon>Pseudomonadota</taxon>
        <taxon>Alphaproteobacteria</taxon>
        <taxon>Caulobacterales</taxon>
        <taxon>Caulobacteraceae</taxon>
        <taxon>Caulobacter</taxon>
    </lineage>
</organism>
<dbReference type="RefSeq" id="WP_013080171.1">
    <property type="nucleotide sequence ID" value="NZ_CP027850.1"/>
</dbReference>
<protein>
    <submittedName>
        <fullName evidence="2">DUF3526 domain-containing protein</fullName>
    </submittedName>
</protein>
<evidence type="ECO:0000313" key="3">
    <source>
        <dbReference type="Proteomes" id="UP000240527"/>
    </source>
</evidence>
<feature type="transmembrane region" description="Helical" evidence="1">
    <location>
        <begin position="12"/>
        <end position="37"/>
    </location>
</feature>
<dbReference type="InterPro" id="IPR021913">
    <property type="entry name" value="DUF3526"/>
</dbReference>
<feature type="transmembrane region" description="Helical" evidence="1">
    <location>
        <begin position="179"/>
        <end position="202"/>
    </location>
</feature>
<keyword evidence="1" id="KW-1133">Transmembrane helix</keyword>
<feature type="transmembrane region" description="Helical" evidence="1">
    <location>
        <begin position="132"/>
        <end position="151"/>
    </location>
</feature>
<dbReference type="Proteomes" id="UP000240527">
    <property type="component" value="Chromosome"/>
</dbReference>
<dbReference type="PANTHER" id="PTHR43471:SF1">
    <property type="entry name" value="ABC TRANSPORTER PERMEASE PROTEIN NOSY-RELATED"/>
    <property type="match status" value="1"/>
</dbReference>
<feature type="transmembrane region" description="Helical" evidence="1">
    <location>
        <begin position="242"/>
        <end position="262"/>
    </location>
</feature>